<evidence type="ECO:0000256" key="1">
    <source>
        <dbReference type="SAM" id="MobiDB-lite"/>
    </source>
</evidence>
<dbReference type="EMBL" id="JAVHNS010000014">
    <property type="protein sequence ID" value="KAK6335832.1"/>
    <property type="molecule type" value="Genomic_DNA"/>
</dbReference>
<sequence>MSSAEYESTEYSVDRAHQLYLNTRAILKSLKASYKRRREIRKCLEPRQDEPWLSLVDRRVLQTGKLFNQLACILAGSPGGECVATTLAGIYRFEIRMLVYWCPDSTLRAPRRNGTAECSVDRDAREAEMQMHASRVFEIIQRYDSTKKRHTAARKELKLEFAELQTIYLLDKIQARYRTFKSSYRGVSTLDPSQYEFITTEDLIQPGFEAQNESLFYRYAVYATRSTGWQEMMLTTELTDLFLEFNRPEPYISSGRWELQRFFESGGKLSIKLPLSRETFLLWHDMFLWVFEFFDKRMCACVNAKQEESPDFESTVKDLVVLFRLITKIVNGSYVFRIWAAVIQRILDGRGVLRRDREGIEYGRPTQKQKIPYLNFWRQLPKRKGSDCTAKTGKSETSSKGGSGSLLGRMRTMFGENRKHKTEAMALLKALSPDGSGNTVSEQAELEPSQEVVTEPANSVQGQGRAPPPSNIDGQAGYAGGGEGEETNEDEEPKEDEETKERTNDNDDPETEEMRAEEEEEEPKFDMASRIWRTIGPTKIIVPENPLVFNTYGLVDHYLLVEKVLSSRHSQRTIRGKDVSLQFIRPVRDRSVAFETEGFEDRLARLLEDEEEQDHPILGEDTLDALPNLVSPDSSSAETTGSQNKKLSENNNNNGRNSIRAPEHPELVMFEYIQENPECIRLSPGYRYIGLSEQPCLACETALLSSEHGYLVRHGRERVTLYDFSPDLAEKKNRVSFYRSMEIWANRIAYRVYKASKRARASPGQGTGNWWEVGLEEEESVEKVEPVKEEPVEEEPVEEGLMNEEPANEESEEERSEGEGEPVKQKSMDGPEEELEEGTREMEGGERKEGEDDEDEEEEEECPPRPMSSTGAL</sequence>
<feature type="region of interest" description="Disordered" evidence="1">
    <location>
        <begin position="384"/>
        <end position="408"/>
    </location>
</feature>
<dbReference type="Proteomes" id="UP001373714">
    <property type="component" value="Unassembled WGS sequence"/>
</dbReference>
<feature type="compositionally biased region" description="Basic and acidic residues" evidence="1">
    <location>
        <begin position="781"/>
        <end position="790"/>
    </location>
</feature>
<feature type="compositionally biased region" description="Acidic residues" evidence="1">
    <location>
        <begin position="506"/>
        <end position="523"/>
    </location>
</feature>
<feature type="compositionally biased region" description="Basic and acidic residues" evidence="1">
    <location>
        <begin position="817"/>
        <end position="829"/>
    </location>
</feature>
<feature type="compositionally biased region" description="Acidic residues" evidence="1">
    <location>
        <begin position="851"/>
        <end position="861"/>
    </location>
</feature>
<feature type="compositionally biased region" description="Acidic residues" evidence="1">
    <location>
        <begin position="791"/>
        <end position="816"/>
    </location>
</feature>
<feature type="region of interest" description="Disordered" evidence="1">
    <location>
        <begin position="614"/>
        <end position="661"/>
    </location>
</feature>
<feature type="compositionally biased region" description="Basic and acidic residues" evidence="1">
    <location>
        <begin position="837"/>
        <end position="850"/>
    </location>
</feature>
<protein>
    <submittedName>
        <fullName evidence="2">Uncharacterized protein</fullName>
    </submittedName>
</protein>
<evidence type="ECO:0000313" key="3">
    <source>
        <dbReference type="Proteomes" id="UP001373714"/>
    </source>
</evidence>
<evidence type="ECO:0000313" key="2">
    <source>
        <dbReference type="EMBL" id="KAK6335832.1"/>
    </source>
</evidence>
<organism evidence="2 3">
    <name type="scientific">Orbilia blumenaviensis</name>
    <dbReference type="NCBI Taxonomy" id="1796055"/>
    <lineage>
        <taxon>Eukaryota</taxon>
        <taxon>Fungi</taxon>
        <taxon>Dikarya</taxon>
        <taxon>Ascomycota</taxon>
        <taxon>Pezizomycotina</taxon>
        <taxon>Orbiliomycetes</taxon>
        <taxon>Orbiliales</taxon>
        <taxon>Orbiliaceae</taxon>
        <taxon>Orbilia</taxon>
    </lineage>
</organism>
<comment type="caution">
    <text evidence="2">The sequence shown here is derived from an EMBL/GenBank/DDBJ whole genome shotgun (WGS) entry which is preliminary data.</text>
</comment>
<name>A0AAV9U4V2_9PEZI</name>
<accession>A0AAV9U4V2</accession>
<dbReference type="AlphaFoldDB" id="A0AAV9U4V2"/>
<feature type="compositionally biased region" description="Low complexity" evidence="1">
    <location>
        <begin position="391"/>
        <end position="400"/>
    </location>
</feature>
<feature type="compositionally biased region" description="Acidic residues" evidence="1">
    <location>
        <begin position="483"/>
        <end position="496"/>
    </location>
</feature>
<feature type="region of interest" description="Disordered" evidence="1">
    <location>
        <begin position="432"/>
        <end position="528"/>
    </location>
</feature>
<feature type="region of interest" description="Disordered" evidence="1">
    <location>
        <begin position="758"/>
        <end position="873"/>
    </location>
</feature>
<feature type="compositionally biased region" description="Polar residues" evidence="1">
    <location>
        <begin position="631"/>
        <end position="645"/>
    </location>
</feature>
<proteinExistence type="predicted"/>
<reference evidence="2 3" key="1">
    <citation type="submission" date="2019-10" db="EMBL/GenBank/DDBJ databases">
        <authorList>
            <person name="Palmer J.M."/>
        </authorList>
    </citation>
    <scope>NUCLEOTIDE SEQUENCE [LARGE SCALE GENOMIC DNA]</scope>
    <source>
        <strain evidence="2 3">TWF730</strain>
    </source>
</reference>
<gene>
    <name evidence="2" type="ORF">TWF730_003207</name>
</gene>
<keyword evidence="3" id="KW-1185">Reference proteome</keyword>